<keyword evidence="1" id="KW-0732">Signal</keyword>
<dbReference type="SUPFAM" id="SSF52317">
    <property type="entry name" value="Class I glutamine amidotransferase-like"/>
    <property type="match status" value="1"/>
</dbReference>
<evidence type="ECO:0000259" key="2">
    <source>
        <dbReference type="Pfam" id="PF18962"/>
    </source>
</evidence>
<evidence type="ECO:0000313" key="3">
    <source>
        <dbReference type="EMBL" id="MFD0862281.1"/>
    </source>
</evidence>
<dbReference type="PANTHER" id="PTHR36175:SF1">
    <property type="entry name" value="CYANOPHYCINASE"/>
    <property type="match status" value="1"/>
</dbReference>
<accession>A0ABW3CWY6</accession>
<evidence type="ECO:0000256" key="1">
    <source>
        <dbReference type="ARBA" id="ARBA00022729"/>
    </source>
</evidence>
<feature type="domain" description="Secretion system C-terminal sorting" evidence="2">
    <location>
        <begin position="361"/>
        <end position="426"/>
    </location>
</feature>
<dbReference type="EMBL" id="JBHTJH010000004">
    <property type="protein sequence ID" value="MFD0862281.1"/>
    <property type="molecule type" value="Genomic_DNA"/>
</dbReference>
<dbReference type="InterPro" id="IPR029062">
    <property type="entry name" value="Class_I_gatase-like"/>
</dbReference>
<reference evidence="4" key="1">
    <citation type="journal article" date="2019" name="Int. J. Syst. Evol. Microbiol.">
        <title>The Global Catalogue of Microorganisms (GCM) 10K type strain sequencing project: providing services to taxonomists for standard genome sequencing and annotation.</title>
        <authorList>
            <consortium name="The Broad Institute Genomics Platform"/>
            <consortium name="The Broad Institute Genome Sequencing Center for Infectious Disease"/>
            <person name="Wu L."/>
            <person name="Ma J."/>
        </authorList>
    </citation>
    <scope>NUCLEOTIDE SEQUENCE [LARGE SCALE GENOMIC DNA]</scope>
    <source>
        <strain evidence="4">CCUG 62952</strain>
    </source>
</reference>
<protein>
    <submittedName>
        <fullName evidence="3">T9SS type A sorting domain-containing protein</fullName>
    </submittedName>
</protein>
<organism evidence="3 4">
    <name type="scientific">Sungkyunkwania multivorans</name>
    <dbReference type="NCBI Taxonomy" id="1173618"/>
    <lineage>
        <taxon>Bacteria</taxon>
        <taxon>Pseudomonadati</taxon>
        <taxon>Bacteroidota</taxon>
        <taxon>Flavobacteriia</taxon>
        <taxon>Flavobacteriales</taxon>
        <taxon>Flavobacteriaceae</taxon>
        <taxon>Sungkyunkwania</taxon>
    </lineage>
</organism>
<dbReference type="Proteomes" id="UP001596978">
    <property type="component" value="Unassembled WGS sequence"/>
</dbReference>
<name>A0ABW3CWY6_9FLAO</name>
<dbReference type="NCBIfam" id="TIGR04183">
    <property type="entry name" value="Por_Secre_tail"/>
    <property type="match status" value="1"/>
</dbReference>
<dbReference type="RefSeq" id="WP_386406898.1">
    <property type="nucleotide sequence ID" value="NZ_JBHTJH010000004.1"/>
</dbReference>
<dbReference type="CDD" id="cd03145">
    <property type="entry name" value="GAT1_cyanophycinase"/>
    <property type="match status" value="1"/>
</dbReference>
<dbReference type="PANTHER" id="PTHR36175">
    <property type="entry name" value="CYANOPHYCINASE"/>
    <property type="match status" value="1"/>
</dbReference>
<dbReference type="Gene3D" id="3.40.50.880">
    <property type="match status" value="1"/>
</dbReference>
<dbReference type="PROSITE" id="PS51257">
    <property type="entry name" value="PROKAR_LIPOPROTEIN"/>
    <property type="match status" value="1"/>
</dbReference>
<dbReference type="InterPro" id="IPR026444">
    <property type="entry name" value="Secre_tail"/>
</dbReference>
<comment type="caution">
    <text evidence="3">The sequence shown here is derived from an EMBL/GenBank/DDBJ whole genome shotgun (WGS) entry which is preliminary data.</text>
</comment>
<sequence length="428" mass="47150">MRSLLPLFLLIGTSCYPQGYTSYFTGDVSDVNTPTSFGTVLMGGATESDDAMRWFLNKAPNGDIVVLRSSGSDGYNNYFFSELGVTVNSVETLVITSQAGATNSYVLQQVANAEAIWFAGGDQFNYVSFFKDNAMEAALNNFINVKQGVIGGTSAGMAILGNHYFDAANGTVTSVMALGNPYHTNVSLGNNDFLAIPYLQNVITDTHYDNPDRRGRQVSFMARMATDQGMHPFGIASEEYTAVCIDNDGKAYVFGDHPIEQDFAYFIFANCVTTFGPERCTSGQSLDWNRSGEALQVYKVPGTNMGVNYLDLNDWETGVGGSWERWYVTNGTLMTAPNINPNCGAILDVEDFDEETIQLSPNPFENDLVVKLKSDAAIEVFDILGKKVFQQKDISETTIDTRDWSRGVYLIRITNVDNQLTIKKLIKR</sequence>
<proteinExistence type="predicted"/>
<keyword evidence="4" id="KW-1185">Reference proteome</keyword>
<dbReference type="Pfam" id="PF18962">
    <property type="entry name" value="Por_Secre_tail"/>
    <property type="match status" value="1"/>
</dbReference>
<gene>
    <name evidence="3" type="ORF">ACFQ1M_08665</name>
</gene>
<evidence type="ECO:0000313" key="4">
    <source>
        <dbReference type="Proteomes" id="UP001596978"/>
    </source>
</evidence>